<evidence type="ECO:0000256" key="3">
    <source>
        <dbReference type="ARBA" id="ARBA00022475"/>
    </source>
</evidence>
<feature type="transmembrane region" description="Helical" evidence="7">
    <location>
        <begin position="181"/>
        <end position="202"/>
    </location>
</feature>
<evidence type="ECO:0000259" key="9">
    <source>
        <dbReference type="Pfam" id="PF06750"/>
    </source>
</evidence>
<dbReference type="Gene3D" id="1.20.120.1220">
    <property type="match status" value="1"/>
</dbReference>
<evidence type="ECO:0000313" key="11">
    <source>
        <dbReference type="Proteomes" id="UP001223261"/>
    </source>
</evidence>
<dbReference type="InterPro" id="IPR010627">
    <property type="entry name" value="Prepilin_pept_A24_N"/>
</dbReference>
<feature type="transmembrane region" description="Helical" evidence="7">
    <location>
        <begin position="95"/>
        <end position="110"/>
    </location>
</feature>
<evidence type="ECO:0000259" key="8">
    <source>
        <dbReference type="Pfam" id="PF01478"/>
    </source>
</evidence>
<dbReference type="Pfam" id="PF06750">
    <property type="entry name" value="A24_N_bact"/>
    <property type="match status" value="1"/>
</dbReference>
<dbReference type="InterPro" id="IPR050882">
    <property type="entry name" value="Prepilin_peptidase/N-MTase"/>
</dbReference>
<dbReference type="PANTHER" id="PTHR30487:SF0">
    <property type="entry name" value="PREPILIN LEADER PEPTIDASE_N-METHYLTRANSFERASE-RELATED"/>
    <property type="match status" value="1"/>
</dbReference>
<dbReference type="Pfam" id="PF01478">
    <property type="entry name" value="Peptidase_A24"/>
    <property type="match status" value="1"/>
</dbReference>
<evidence type="ECO:0000256" key="6">
    <source>
        <dbReference type="ARBA" id="ARBA00023136"/>
    </source>
</evidence>
<keyword evidence="3" id="KW-1003">Cell membrane</keyword>
<protein>
    <submittedName>
        <fullName evidence="10">Prepilin peptidase</fullName>
    </submittedName>
</protein>
<feature type="domain" description="Prepilin peptidase A24 N-terminal" evidence="9">
    <location>
        <begin position="6"/>
        <end position="84"/>
    </location>
</feature>
<accession>A0AAX3W0Q4</accession>
<dbReference type="InterPro" id="IPR000045">
    <property type="entry name" value="Prepilin_IV_endopep_pep"/>
</dbReference>
<comment type="similarity">
    <text evidence="2">Belongs to the peptidase A24 family.</text>
</comment>
<evidence type="ECO:0000256" key="2">
    <source>
        <dbReference type="ARBA" id="ARBA00005801"/>
    </source>
</evidence>
<evidence type="ECO:0000256" key="7">
    <source>
        <dbReference type="SAM" id="Phobius"/>
    </source>
</evidence>
<dbReference type="EMBL" id="CP118848">
    <property type="protein sequence ID" value="WHI58824.1"/>
    <property type="molecule type" value="Genomic_DNA"/>
</dbReference>
<sequence>MLLYFILGSILASYMYQLTSTTIINFKTLTCRSKCTYCNHKLEYKDLIPIFSYIYLKGKCRYCNTSIPKDLITVEILLSILFIMPLISPQIHNPHLYYFLIIFLIPLAIYDMKYYIVPNHILILMFITGILIFKPDLENILISLEIVFIIHTLYFLSKGGIGYGDVKLFCILSLILTWKQFLLIFMFTFIISGISAISYILFKKSIITKVPLVPYIAISSISVCIFNNQLLFYFLGG</sequence>
<name>A0AAX3W0Q4_MAMLE</name>
<organism evidence="10 11">
    <name type="scientific">Mammaliicoccus lentus</name>
    <name type="common">Staphylococcus lentus</name>
    <dbReference type="NCBI Taxonomy" id="42858"/>
    <lineage>
        <taxon>Bacteria</taxon>
        <taxon>Bacillati</taxon>
        <taxon>Bacillota</taxon>
        <taxon>Bacilli</taxon>
        <taxon>Bacillales</taxon>
        <taxon>Staphylococcaceae</taxon>
        <taxon>Mammaliicoccus</taxon>
    </lineage>
</organism>
<dbReference type="GO" id="GO:0004190">
    <property type="term" value="F:aspartic-type endopeptidase activity"/>
    <property type="evidence" value="ECO:0007669"/>
    <property type="project" value="InterPro"/>
</dbReference>
<keyword evidence="5 7" id="KW-1133">Transmembrane helix</keyword>
<dbReference type="PANTHER" id="PTHR30487">
    <property type="entry name" value="TYPE 4 PREPILIN-LIKE PROTEINS LEADER PEPTIDE-PROCESSING ENZYME"/>
    <property type="match status" value="1"/>
</dbReference>
<feature type="transmembrane region" description="Helical" evidence="7">
    <location>
        <begin position="116"/>
        <end position="133"/>
    </location>
</feature>
<keyword evidence="6 7" id="KW-0472">Membrane</keyword>
<feature type="domain" description="Prepilin type IV endopeptidase peptidase" evidence="8">
    <location>
        <begin position="99"/>
        <end position="196"/>
    </location>
</feature>
<evidence type="ECO:0000256" key="4">
    <source>
        <dbReference type="ARBA" id="ARBA00022692"/>
    </source>
</evidence>
<dbReference type="GO" id="GO:0006465">
    <property type="term" value="P:signal peptide processing"/>
    <property type="evidence" value="ECO:0007669"/>
    <property type="project" value="TreeGrafter"/>
</dbReference>
<comment type="subcellular location">
    <subcellularLocation>
        <location evidence="1">Cell membrane</location>
        <topology evidence="1">Multi-pass membrane protein</topology>
    </subcellularLocation>
</comment>
<dbReference type="RefSeq" id="WP_282861726.1">
    <property type="nucleotide sequence ID" value="NZ_CP118848.1"/>
</dbReference>
<reference evidence="10" key="1">
    <citation type="journal article" date="2023" name="Antibiotics">
        <title>Prevalence and Molecular Characterization of Methicillin-Resistant Staphylococci (MRS) and Mammaliicocci (MRM) in Dromedary Camels from Algeria: First Detection of SCCmec-mecC Hybrid in Methicillin-Resistant Mammaliicoccus lentus.</title>
        <authorList>
            <person name="Belhout C."/>
            <person name="Boyen F."/>
            <person name="Vereecke N."/>
            <person name="Theuns S."/>
            <person name="Taibi N."/>
            <person name="Stegger M."/>
            <person name="de la Fe-Rodriguez P.Y."/>
            <person name="Bouayad L."/>
            <person name="Elgroud R."/>
            <person name="Butaye P."/>
        </authorList>
    </citation>
    <scope>NUCLEOTIDE SEQUENCE</scope>
    <source>
        <strain evidence="10">7048</strain>
    </source>
</reference>
<keyword evidence="4 7" id="KW-0812">Transmembrane</keyword>
<dbReference type="GO" id="GO:0005886">
    <property type="term" value="C:plasma membrane"/>
    <property type="evidence" value="ECO:0007669"/>
    <property type="project" value="UniProtKB-SubCell"/>
</dbReference>
<evidence type="ECO:0000313" key="10">
    <source>
        <dbReference type="EMBL" id="WHI58824.1"/>
    </source>
</evidence>
<proteinExistence type="inferred from homology"/>
<gene>
    <name evidence="10" type="ORF">PYH69_08650</name>
</gene>
<dbReference type="Proteomes" id="UP001223261">
    <property type="component" value="Chromosome"/>
</dbReference>
<evidence type="ECO:0000256" key="5">
    <source>
        <dbReference type="ARBA" id="ARBA00022989"/>
    </source>
</evidence>
<feature type="transmembrane region" description="Helical" evidence="7">
    <location>
        <begin position="214"/>
        <end position="235"/>
    </location>
</feature>
<feature type="transmembrane region" description="Helical" evidence="7">
    <location>
        <begin position="71"/>
        <end position="88"/>
    </location>
</feature>
<evidence type="ECO:0000256" key="1">
    <source>
        <dbReference type="ARBA" id="ARBA00004651"/>
    </source>
</evidence>
<dbReference type="AlphaFoldDB" id="A0AAX3W0Q4"/>
<feature type="transmembrane region" description="Helical" evidence="7">
    <location>
        <begin position="140"/>
        <end position="161"/>
    </location>
</feature>